<feature type="signal peptide" evidence="2">
    <location>
        <begin position="1"/>
        <end position="27"/>
    </location>
</feature>
<accession>A0AAV5L2Z9</accession>
<keyword evidence="2" id="KW-0732">Signal</keyword>
<evidence type="ECO:0000313" key="4">
    <source>
        <dbReference type="Proteomes" id="UP001054252"/>
    </source>
</evidence>
<proteinExistence type="predicted"/>
<protein>
    <submittedName>
        <fullName evidence="3">Uncharacterized protein</fullName>
    </submittedName>
</protein>
<dbReference type="EMBL" id="BPVZ01000091">
    <property type="protein sequence ID" value="GKV31410.1"/>
    <property type="molecule type" value="Genomic_DNA"/>
</dbReference>
<evidence type="ECO:0000256" key="2">
    <source>
        <dbReference type="SAM" id="SignalP"/>
    </source>
</evidence>
<feature type="region of interest" description="Disordered" evidence="1">
    <location>
        <begin position="119"/>
        <end position="139"/>
    </location>
</feature>
<keyword evidence="4" id="KW-1185">Reference proteome</keyword>
<dbReference type="AlphaFoldDB" id="A0AAV5L2Z9"/>
<name>A0AAV5L2Z9_9ROSI</name>
<sequence>MEISKAAAVRMTTIFFSFLALSFLAASIDYEDYCFPPPSLLNRTCTTAICGQYCFSTYRYPNGYCDQQGYCVCYGDFPCDADPCTGNNYCKGWCESNGYLNDSAFCDEQGTCFCTPPPPVQQAPSPPSNVQSPSPPPCI</sequence>
<feature type="chain" id="PRO_5043719495" evidence="2">
    <location>
        <begin position="28"/>
        <end position="139"/>
    </location>
</feature>
<reference evidence="3 4" key="1">
    <citation type="journal article" date="2021" name="Commun. Biol.">
        <title>The genome of Shorea leprosula (Dipterocarpaceae) highlights the ecological relevance of drought in aseasonal tropical rainforests.</title>
        <authorList>
            <person name="Ng K.K.S."/>
            <person name="Kobayashi M.J."/>
            <person name="Fawcett J.A."/>
            <person name="Hatakeyama M."/>
            <person name="Paape T."/>
            <person name="Ng C.H."/>
            <person name="Ang C.C."/>
            <person name="Tnah L.H."/>
            <person name="Lee C.T."/>
            <person name="Nishiyama T."/>
            <person name="Sese J."/>
            <person name="O'Brien M.J."/>
            <person name="Copetti D."/>
            <person name="Mohd Noor M.I."/>
            <person name="Ong R.C."/>
            <person name="Putra M."/>
            <person name="Sireger I.Z."/>
            <person name="Indrioko S."/>
            <person name="Kosugi Y."/>
            <person name="Izuno A."/>
            <person name="Isagi Y."/>
            <person name="Lee S.L."/>
            <person name="Shimizu K.K."/>
        </authorList>
    </citation>
    <scope>NUCLEOTIDE SEQUENCE [LARGE SCALE GENOMIC DNA]</scope>
    <source>
        <strain evidence="3">214</strain>
    </source>
</reference>
<evidence type="ECO:0000313" key="3">
    <source>
        <dbReference type="EMBL" id="GKV31410.1"/>
    </source>
</evidence>
<gene>
    <name evidence="3" type="ORF">SLEP1_g40101</name>
</gene>
<dbReference type="Proteomes" id="UP001054252">
    <property type="component" value="Unassembled WGS sequence"/>
</dbReference>
<evidence type="ECO:0000256" key="1">
    <source>
        <dbReference type="SAM" id="MobiDB-lite"/>
    </source>
</evidence>
<organism evidence="3 4">
    <name type="scientific">Rubroshorea leprosula</name>
    <dbReference type="NCBI Taxonomy" id="152421"/>
    <lineage>
        <taxon>Eukaryota</taxon>
        <taxon>Viridiplantae</taxon>
        <taxon>Streptophyta</taxon>
        <taxon>Embryophyta</taxon>
        <taxon>Tracheophyta</taxon>
        <taxon>Spermatophyta</taxon>
        <taxon>Magnoliopsida</taxon>
        <taxon>eudicotyledons</taxon>
        <taxon>Gunneridae</taxon>
        <taxon>Pentapetalae</taxon>
        <taxon>rosids</taxon>
        <taxon>malvids</taxon>
        <taxon>Malvales</taxon>
        <taxon>Dipterocarpaceae</taxon>
        <taxon>Rubroshorea</taxon>
    </lineage>
</organism>
<comment type="caution">
    <text evidence="3">The sequence shown here is derived from an EMBL/GenBank/DDBJ whole genome shotgun (WGS) entry which is preliminary data.</text>
</comment>